<dbReference type="SUPFAM" id="SSF51735">
    <property type="entry name" value="NAD(P)-binding Rossmann-fold domains"/>
    <property type="match status" value="1"/>
</dbReference>
<dbReference type="Pfam" id="PF01408">
    <property type="entry name" value="GFO_IDH_MocA"/>
    <property type="match status" value="1"/>
</dbReference>
<dbReference type="PANTHER" id="PTHR43249:SF1">
    <property type="entry name" value="D-GLUCOSIDE 3-DEHYDROGENASE"/>
    <property type="match status" value="1"/>
</dbReference>
<dbReference type="Proteomes" id="UP001300012">
    <property type="component" value="Unassembled WGS sequence"/>
</dbReference>
<protein>
    <submittedName>
        <fullName evidence="2">Gfo/Idh/MocA family oxidoreductase</fullName>
    </submittedName>
</protein>
<dbReference type="InterPro" id="IPR036291">
    <property type="entry name" value="NAD(P)-bd_dom_sf"/>
</dbReference>
<dbReference type="PANTHER" id="PTHR43249">
    <property type="entry name" value="UDP-N-ACETYL-2-AMINO-2-DEOXY-D-GLUCURONATE OXIDASE"/>
    <property type="match status" value="1"/>
</dbReference>
<dbReference type="EMBL" id="JANQBD010000009">
    <property type="protein sequence ID" value="MCR8632375.1"/>
    <property type="molecule type" value="Genomic_DNA"/>
</dbReference>
<proteinExistence type="predicted"/>
<dbReference type="SUPFAM" id="SSF55347">
    <property type="entry name" value="Glyceraldehyde-3-phosphate dehydrogenase-like, C-terminal domain"/>
    <property type="match status" value="1"/>
</dbReference>
<evidence type="ECO:0000313" key="2">
    <source>
        <dbReference type="EMBL" id="MCR8632375.1"/>
    </source>
</evidence>
<dbReference type="Gene3D" id="3.30.360.10">
    <property type="entry name" value="Dihydrodipicolinate Reductase, domain 2"/>
    <property type="match status" value="1"/>
</dbReference>
<evidence type="ECO:0000259" key="1">
    <source>
        <dbReference type="Pfam" id="PF01408"/>
    </source>
</evidence>
<gene>
    <name evidence="2" type="ORF">NV381_14300</name>
</gene>
<comment type="caution">
    <text evidence="2">The sequence shown here is derived from an EMBL/GenBank/DDBJ whole genome shotgun (WGS) entry which is preliminary data.</text>
</comment>
<dbReference type="InterPro" id="IPR052515">
    <property type="entry name" value="Gfo/Idh/MocA_Oxidoreductase"/>
</dbReference>
<accession>A0ABT1YI21</accession>
<dbReference type="RefSeq" id="WP_258213961.1">
    <property type="nucleotide sequence ID" value="NZ_JANQBD010000009.1"/>
</dbReference>
<keyword evidence="3" id="KW-1185">Reference proteome</keyword>
<sequence>MNSTKFTKKVSEFMNRKINCAVIGLGKIGLLYDLESNREKPSSHTLAYHLNDNYNLVGAVDPLVEKELILEKFVPSAKFYPKVEQLFYNHAIDVVSVCTPPYNRYHLIQKILEYSSPKIIFCEKPIESSFVNAKKLISLINQTDTILIPNFSRRWNQGMQKVRECIIDNVYGRPIKIHVRYTRGIFNTGSHLFDLIRFMLGDIEEVRVLEKITTSAEEEGEYSFTFHFRVNSNIIGYAEAFNDQNYYMFEIDIYFEYGKVEIMNSGNEVNYYRTGDHPLFEGWKSLQKETTQTNLLQDSNLKNAMCHIADILLYNEKPVANESDGIYPLMVAEALMKSFINKGSLEKVEQL</sequence>
<evidence type="ECO:0000313" key="3">
    <source>
        <dbReference type="Proteomes" id="UP001300012"/>
    </source>
</evidence>
<feature type="domain" description="Gfo/Idh/MocA-like oxidoreductase N-terminal" evidence="1">
    <location>
        <begin position="18"/>
        <end position="150"/>
    </location>
</feature>
<dbReference type="Gene3D" id="3.40.50.720">
    <property type="entry name" value="NAD(P)-binding Rossmann-like Domain"/>
    <property type="match status" value="1"/>
</dbReference>
<name>A0ABT1YI21_9BACL</name>
<dbReference type="InterPro" id="IPR000683">
    <property type="entry name" value="Gfo/Idh/MocA-like_OxRdtase_N"/>
</dbReference>
<reference evidence="2 3" key="1">
    <citation type="submission" date="2022-08" db="EMBL/GenBank/DDBJ databases">
        <title>Paenibacillus endoradicis sp. nov., Paenibacillus radicibacter sp. nov and Paenibacillus pararadicis sp. nov., three cold-adapted plant growth-promoting bacteria isolated from root of Larix gmelinii in Great Khingan.</title>
        <authorList>
            <person name="Xue H."/>
        </authorList>
    </citation>
    <scope>NUCLEOTIDE SEQUENCE [LARGE SCALE GENOMIC DNA]</scope>
    <source>
        <strain evidence="2 3">N5-1-1-5</strain>
    </source>
</reference>
<organism evidence="2 3">
    <name type="scientific">Paenibacillus radicis</name>
    <name type="common">ex Xue et al. 2023</name>
    <dbReference type="NCBI Taxonomy" id="2972489"/>
    <lineage>
        <taxon>Bacteria</taxon>
        <taxon>Bacillati</taxon>
        <taxon>Bacillota</taxon>
        <taxon>Bacilli</taxon>
        <taxon>Bacillales</taxon>
        <taxon>Paenibacillaceae</taxon>
        <taxon>Paenibacillus</taxon>
    </lineage>
</organism>